<dbReference type="PANTHER" id="PTHR46100:SF4">
    <property type="entry name" value="USPA DOMAIN-CONTAINING PROTEIN"/>
    <property type="match status" value="1"/>
</dbReference>
<name>A0ABQ8ET64_9FUNG</name>
<accession>A0ABQ8ET64</accession>
<evidence type="ECO:0000313" key="2">
    <source>
        <dbReference type="EMBL" id="KAH6585952.1"/>
    </source>
</evidence>
<sequence>MSDTAQTPYIAEAMETISYTTTGDNVIAHRNLPDGARHLMIAVDLSDYSFEAIRFAFDNVARQNDVVSVVQVIHPVDGFYGKTETPGAKRQDAMISLHDSVKKIRNDLGKQVIPFRVDVGWGDARKIVLELAEAHKATILIVGSRGRTSLAGALLGSVSQFLLSHAKVPVIVVRNPTTKKHA</sequence>
<dbReference type="InterPro" id="IPR006016">
    <property type="entry name" value="UspA"/>
</dbReference>
<dbReference type="PRINTS" id="PR01438">
    <property type="entry name" value="UNVRSLSTRESS"/>
</dbReference>
<proteinExistence type="predicted"/>
<organism evidence="2 3">
    <name type="scientific">Batrachochytrium salamandrivorans</name>
    <dbReference type="NCBI Taxonomy" id="1357716"/>
    <lineage>
        <taxon>Eukaryota</taxon>
        <taxon>Fungi</taxon>
        <taxon>Fungi incertae sedis</taxon>
        <taxon>Chytridiomycota</taxon>
        <taxon>Chytridiomycota incertae sedis</taxon>
        <taxon>Chytridiomycetes</taxon>
        <taxon>Rhizophydiales</taxon>
        <taxon>Rhizophydiales incertae sedis</taxon>
        <taxon>Batrachochytrium</taxon>
    </lineage>
</organism>
<evidence type="ECO:0000259" key="1">
    <source>
        <dbReference type="Pfam" id="PF00582"/>
    </source>
</evidence>
<dbReference type="PANTHER" id="PTHR46100">
    <property type="entry name" value="IMP2'P"/>
    <property type="match status" value="1"/>
</dbReference>
<keyword evidence="3" id="KW-1185">Reference proteome</keyword>
<evidence type="ECO:0000313" key="3">
    <source>
        <dbReference type="Proteomes" id="UP001648503"/>
    </source>
</evidence>
<dbReference type="InterPro" id="IPR006015">
    <property type="entry name" value="Universal_stress_UspA"/>
</dbReference>
<dbReference type="Proteomes" id="UP001648503">
    <property type="component" value="Unassembled WGS sequence"/>
</dbReference>
<reference evidence="2 3" key="1">
    <citation type="submission" date="2021-02" db="EMBL/GenBank/DDBJ databases">
        <title>Variation within the Batrachochytrium salamandrivorans European outbreak.</title>
        <authorList>
            <person name="Kelly M."/>
            <person name="Pasmans F."/>
            <person name="Shea T.P."/>
            <person name="Munoz J.F."/>
            <person name="Carranza S."/>
            <person name="Cuomo C.A."/>
            <person name="Martel A."/>
        </authorList>
    </citation>
    <scope>NUCLEOTIDE SEQUENCE [LARGE SCALE GENOMIC DNA]</scope>
    <source>
        <strain evidence="2 3">AMFP18/2</strain>
    </source>
</reference>
<dbReference type="Pfam" id="PF00582">
    <property type="entry name" value="Usp"/>
    <property type="match status" value="1"/>
</dbReference>
<protein>
    <recommendedName>
        <fullName evidence="1">UspA domain-containing protein</fullName>
    </recommendedName>
</protein>
<gene>
    <name evidence="2" type="ORF">BASA50_000895</name>
</gene>
<dbReference type="Gene3D" id="3.40.50.620">
    <property type="entry name" value="HUPs"/>
    <property type="match status" value="1"/>
</dbReference>
<feature type="domain" description="UspA" evidence="1">
    <location>
        <begin position="37"/>
        <end position="174"/>
    </location>
</feature>
<dbReference type="EMBL" id="JAFCIX010000577">
    <property type="protein sequence ID" value="KAH6585952.1"/>
    <property type="molecule type" value="Genomic_DNA"/>
</dbReference>
<dbReference type="SUPFAM" id="SSF52402">
    <property type="entry name" value="Adenine nucleotide alpha hydrolases-like"/>
    <property type="match status" value="1"/>
</dbReference>
<comment type="caution">
    <text evidence="2">The sequence shown here is derived from an EMBL/GenBank/DDBJ whole genome shotgun (WGS) entry which is preliminary data.</text>
</comment>
<dbReference type="InterPro" id="IPR014729">
    <property type="entry name" value="Rossmann-like_a/b/a_fold"/>
</dbReference>
<dbReference type="CDD" id="cd23659">
    <property type="entry name" value="USP_At3g01520-like"/>
    <property type="match status" value="1"/>
</dbReference>